<evidence type="ECO:0000313" key="13">
    <source>
        <dbReference type="Proteomes" id="UP000198741"/>
    </source>
</evidence>
<keyword evidence="13" id="KW-1185">Reference proteome</keyword>
<gene>
    <name evidence="12" type="ORF">SAMN04515671_2792</name>
</gene>
<keyword evidence="6" id="KW-0448">Lipopolysaccharide biosynthesis</keyword>
<feature type="domain" description="Glycosyltransferase 2-like" evidence="11">
    <location>
        <begin position="17"/>
        <end position="160"/>
    </location>
</feature>
<dbReference type="InterPro" id="IPR050256">
    <property type="entry name" value="Glycosyltransferase_2"/>
</dbReference>
<evidence type="ECO:0000313" key="12">
    <source>
        <dbReference type="EMBL" id="SDP04888.1"/>
    </source>
</evidence>
<feature type="compositionally biased region" description="Basic and acidic residues" evidence="9">
    <location>
        <begin position="351"/>
        <end position="360"/>
    </location>
</feature>
<evidence type="ECO:0000256" key="8">
    <source>
        <dbReference type="ARBA" id="ARBA00023136"/>
    </source>
</evidence>
<evidence type="ECO:0000256" key="3">
    <source>
        <dbReference type="ARBA" id="ARBA00022676"/>
    </source>
</evidence>
<dbReference type="STRING" id="1090615.SAMN04515671_2792"/>
<evidence type="ECO:0000256" key="1">
    <source>
        <dbReference type="ARBA" id="ARBA00006739"/>
    </source>
</evidence>
<keyword evidence="5 10" id="KW-0812">Transmembrane</keyword>
<evidence type="ECO:0000256" key="9">
    <source>
        <dbReference type="SAM" id="MobiDB-lite"/>
    </source>
</evidence>
<feature type="transmembrane region" description="Helical" evidence="10">
    <location>
        <begin position="287"/>
        <end position="308"/>
    </location>
</feature>
<evidence type="ECO:0000256" key="4">
    <source>
        <dbReference type="ARBA" id="ARBA00022679"/>
    </source>
</evidence>
<name>A0A1H0PJS0_9ACTN</name>
<feature type="transmembrane region" description="Helical" evidence="10">
    <location>
        <begin position="250"/>
        <end position="275"/>
    </location>
</feature>
<dbReference type="PANTHER" id="PTHR48090:SF3">
    <property type="entry name" value="UNDECAPRENYL-PHOSPHATE 4-DEOXY-4-FORMAMIDO-L-ARABINOSE TRANSFERASE"/>
    <property type="match status" value="1"/>
</dbReference>
<dbReference type="InterPro" id="IPR001173">
    <property type="entry name" value="Glyco_trans_2-like"/>
</dbReference>
<evidence type="ECO:0000259" key="11">
    <source>
        <dbReference type="Pfam" id="PF00535"/>
    </source>
</evidence>
<dbReference type="GO" id="GO:0099621">
    <property type="term" value="F:undecaprenyl-phosphate 4-deoxy-4-formamido-L-arabinose transferase activity"/>
    <property type="evidence" value="ECO:0007669"/>
    <property type="project" value="TreeGrafter"/>
</dbReference>
<dbReference type="InterPro" id="IPR029044">
    <property type="entry name" value="Nucleotide-diphossugar_trans"/>
</dbReference>
<feature type="region of interest" description="Disordered" evidence="9">
    <location>
        <begin position="333"/>
        <end position="360"/>
    </location>
</feature>
<keyword evidence="4 12" id="KW-0808">Transferase</keyword>
<protein>
    <submittedName>
        <fullName evidence="12">Glycosyl transferase family 2</fullName>
    </submittedName>
</protein>
<comment type="similarity">
    <text evidence="1">Belongs to the glycosyltransferase 2 family.</text>
</comment>
<dbReference type="SUPFAM" id="SSF53448">
    <property type="entry name" value="Nucleotide-diphospho-sugar transferases"/>
    <property type="match status" value="1"/>
</dbReference>
<reference evidence="12 13" key="1">
    <citation type="submission" date="2016-10" db="EMBL/GenBank/DDBJ databases">
        <authorList>
            <person name="de Groot N.N."/>
        </authorList>
    </citation>
    <scope>NUCLEOTIDE SEQUENCE [LARGE SCALE GENOMIC DNA]</scope>
    <source>
        <strain evidence="13">P4-7,KCTC 19426,CECT 7604</strain>
    </source>
</reference>
<dbReference type="Proteomes" id="UP000198741">
    <property type="component" value="Chromosome I"/>
</dbReference>
<keyword evidence="7 10" id="KW-1133">Transmembrane helix</keyword>
<accession>A0A1H0PJS0</accession>
<keyword evidence="3" id="KW-0328">Glycosyltransferase</keyword>
<dbReference type="AlphaFoldDB" id="A0A1H0PJS0"/>
<sequence>MNPTGQNDDVRRRHSISIVIPVYQGEITLRPLMEEIAALTDEFVTPAGHLIRIDEVLLVNDNGPDDSATVIRALADQFPFVRPVWLSRNFGQHPATLAGMASSGGDWIVTIDEDGQHNPSEIPNLLDIAMREKADVVYGRPTNAAPHGFRRNLASRVSKQLLRLASSDTDATVFQSYRLVLGEVGRSVAAYAGTGVYLDVALGWVARKVITGPIVLRAEGERPSGYSARSLFSHFWRMVLSSGTRALRMVSLLGAVVAIGGACLALYFIVASVFWHVDTPQGWPSLMVVLLLCSGAILFSLGVIAEYIGVAVKMAMGRPLYLIVSDPERGPLGRPAAFDLQPSPNQVPHATAEKSPRVGS</sequence>
<evidence type="ECO:0000256" key="2">
    <source>
        <dbReference type="ARBA" id="ARBA00022475"/>
    </source>
</evidence>
<evidence type="ECO:0000256" key="10">
    <source>
        <dbReference type="SAM" id="Phobius"/>
    </source>
</evidence>
<evidence type="ECO:0000256" key="5">
    <source>
        <dbReference type="ARBA" id="ARBA00022692"/>
    </source>
</evidence>
<dbReference type="GO" id="GO:0005886">
    <property type="term" value="C:plasma membrane"/>
    <property type="evidence" value="ECO:0007669"/>
    <property type="project" value="TreeGrafter"/>
</dbReference>
<keyword evidence="2" id="KW-1003">Cell membrane</keyword>
<dbReference type="PANTHER" id="PTHR48090">
    <property type="entry name" value="UNDECAPRENYL-PHOSPHATE 4-DEOXY-4-FORMAMIDO-L-ARABINOSE TRANSFERASE-RELATED"/>
    <property type="match status" value="1"/>
</dbReference>
<keyword evidence="8 10" id="KW-0472">Membrane</keyword>
<proteinExistence type="inferred from homology"/>
<dbReference type="EMBL" id="LT629710">
    <property type="protein sequence ID" value="SDP04888.1"/>
    <property type="molecule type" value="Genomic_DNA"/>
</dbReference>
<evidence type="ECO:0000256" key="6">
    <source>
        <dbReference type="ARBA" id="ARBA00022985"/>
    </source>
</evidence>
<organism evidence="12 13">
    <name type="scientific">Nakamurella panacisegetis</name>
    <dbReference type="NCBI Taxonomy" id="1090615"/>
    <lineage>
        <taxon>Bacteria</taxon>
        <taxon>Bacillati</taxon>
        <taxon>Actinomycetota</taxon>
        <taxon>Actinomycetes</taxon>
        <taxon>Nakamurellales</taxon>
        <taxon>Nakamurellaceae</taxon>
        <taxon>Nakamurella</taxon>
    </lineage>
</organism>
<evidence type="ECO:0000256" key="7">
    <source>
        <dbReference type="ARBA" id="ARBA00022989"/>
    </source>
</evidence>
<dbReference type="Pfam" id="PF00535">
    <property type="entry name" value="Glycos_transf_2"/>
    <property type="match status" value="1"/>
</dbReference>
<dbReference type="GO" id="GO:0009103">
    <property type="term" value="P:lipopolysaccharide biosynthetic process"/>
    <property type="evidence" value="ECO:0007669"/>
    <property type="project" value="UniProtKB-KW"/>
</dbReference>
<dbReference type="Gene3D" id="3.90.550.10">
    <property type="entry name" value="Spore Coat Polysaccharide Biosynthesis Protein SpsA, Chain A"/>
    <property type="match status" value="1"/>
</dbReference>